<evidence type="ECO:0000256" key="9">
    <source>
        <dbReference type="ARBA" id="ARBA00023180"/>
    </source>
</evidence>
<organism evidence="10 11">
    <name type="scientific">Brassica cretica</name>
    <name type="common">Mustard</name>
    <dbReference type="NCBI Taxonomy" id="69181"/>
    <lineage>
        <taxon>Eukaryota</taxon>
        <taxon>Viridiplantae</taxon>
        <taxon>Streptophyta</taxon>
        <taxon>Embryophyta</taxon>
        <taxon>Tracheophyta</taxon>
        <taxon>Spermatophyta</taxon>
        <taxon>Magnoliopsida</taxon>
        <taxon>eudicotyledons</taxon>
        <taxon>Gunneridae</taxon>
        <taxon>Pentapetalae</taxon>
        <taxon>rosids</taxon>
        <taxon>malvids</taxon>
        <taxon>Brassicales</taxon>
        <taxon>Brassicaceae</taxon>
        <taxon>Brassiceae</taxon>
        <taxon>Brassica</taxon>
    </lineage>
</organism>
<evidence type="ECO:0000256" key="8">
    <source>
        <dbReference type="ARBA" id="ARBA00023170"/>
    </source>
</evidence>
<evidence type="ECO:0000256" key="7">
    <source>
        <dbReference type="ARBA" id="ARBA00023136"/>
    </source>
</evidence>
<comment type="subcellular location">
    <subcellularLocation>
        <location evidence="1">Membrane</location>
        <topology evidence="1">Single-pass membrane protein</topology>
    </subcellularLocation>
</comment>
<evidence type="ECO:0000256" key="4">
    <source>
        <dbReference type="ARBA" id="ARBA00022729"/>
    </source>
</evidence>
<evidence type="ECO:0000256" key="2">
    <source>
        <dbReference type="ARBA" id="ARBA00022614"/>
    </source>
</evidence>
<gene>
    <name evidence="10" type="ORF">DY000_02063239</name>
</gene>
<keyword evidence="8" id="KW-0675">Receptor</keyword>
<keyword evidence="9" id="KW-0325">Glycoprotein</keyword>
<evidence type="ECO:0000313" key="10">
    <source>
        <dbReference type="EMBL" id="KAF3519942.1"/>
    </source>
</evidence>
<dbReference type="PANTHER" id="PTHR47986">
    <property type="entry name" value="OSJNBA0070M12.3 PROTEIN"/>
    <property type="match status" value="1"/>
</dbReference>
<sequence>MSSMRQLRTKHTALRHRIFRRLQGTTPNFKSKVHVDMSRGTNSFSLDSSGTTCDPVVDILLSVAGRFGYLAKSWKGSNPCRH</sequence>
<keyword evidence="5" id="KW-0677">Repeat</keyword>
<keyword evidence="3" id="KW-0812">Transmembrane</keyword>
<name>A0ABQ7B088_BRACR</name>
<proteinExistence type="predicted"/>
<evidence type="ECO:0000256" key="5">
    <source>
        <dbReference type="ARBA" id="ARBA00022737"/>
    </source>
</evidence>
<comment type="caution">
    <text evidence="10">The sequence shown here is derived from an EMBL/GenBank/DDBJ whole genome shotgun (WGS) entry which is preliminary data.</text>
</comment>
<evidence type="ECO:0000256" key="6">
    <source>
        <dbReference type="ARBA" id="ARBA00022989"/>
    </source>
</evidence>
<reference evidence="10 11" key="1">
    <citation type="journal article" date="2020" name="BMC Genomics">
        <title>Intraspecific diversification of the crop wild relative Brassica cretica Lam. using demographic model selection.</title>
        <authorList>
            <person name="Kioukis A."/>
            <person name="Michalopoulou V.A."/>
            <person name="Briers L."/>
            <person name="Pirintsos S."/>
            <person name="Studholme D.J."/>
            <person name="Pavlidis P."/>
            <person name="Sarris P.F."/>
        </authorList>
    </citation>
    <scope>NUCLEOTIDE SEQUENCE [LARGE SCALE GENOMIC DNA]</scope>
    <source>
        <strain evidence="11">cv. PFS-1207/04</strain>
    </source>
</reference>
<keyword evidence="6" id="KW-1133">Transmembrane helix</keyword>
<dbReference type="InterPro" id="IPR052422">
    <property type="entry name" value="Auxin_Ser/Thr_Kinase"/>
</dbReference>
<accession>A0ABQ7B088</accession>
<keyword evidence="7" id="KW-0472">Membrane</keyword>
<keyword evidence="2" id="KW-0433">Leucine-rich repeat</keyword>
<evidence type="ECO:0000313" key="11">
    <source>
        <dbReference type="Proteomes" id="UP000266723"/>
    </source>
</evidence>
<evidence type="ECO:0000256" key="3">
    <source>
        <dbReference type="ARBA" id="ARBA00022692"/>
    </source>
</evidence>
<keyword evidence="11" id="KW-1185">Reference proteome</keyword>
<dbReference type="PANTHER" id="PTHR47986:SF4">
    <property type="entry name" value="PROTEIN KINASE DOMAIN-CONTAINING PROTEIN"/>
    <property type="match status" value="1"/>
</dbReference>
<keyword evidence="4" id="KW-0732">Signal</keyword>
<dbReference type="Proteomes" id="UP000266723">
    <property type="component" value="Unassembled WGS sequence"/>
</dbReference>
<evidence type="ECO:0000256" key="1">
    <source>
        <dbReference type="ARBA" id="ARBA00004167"/>
    </source>
</evidence>
<protein>
    <submittedName>
        <fullName evidence="10">Uncharacterized protein</fullName>
    </submittedName>
</protein>
<dbReference type="EMBL" id="QGKV02001556">
    <property type="protein sequence ID" value="KAF3519942.1"/>
    <property type="molecule type" value="Genomic_DNA"/>
</dbReference>